<keyword evidence="3" id="KW-0813">Transport</keyword>
<dbReference type="Proteomes" id="UP001165488">
    <property type="component" value="Unassembled WGS sequence"/>
</dbReference>
<evidence type="ECO:0000256" key="10">
    <source>
        <dbReference type="ARBA" id="ARBA00023114"/>
    </source>
</evidence>
<evidence type="ECO:0000256" key="2">
    <source>
        <dbReference type="ARBA" id="ARBA00009450"/>
    </source>
</evidence>
<organism evidence="19 20">
    <name type="scientific">Belliella calami</name>
    <dbReference type="NCBI Taxonomy" id="2923436"/>
    <lineage>
        <taxon>Bacteria</taxon>
        <taxon>Pseudomonadati</taxon>
        <taxon>Bacteroidota</taxon>
        <taxon>Cytophagia</taxon>
        <taxon>Cytophagales</taxon>
        <taxon>Cyclobacteriaceae</taxon>
        <taxon>Belliella</taxon>
    </lineage>
</organism>
<reference evidence="19" key="1">
    <citation type="submission" date="2022-03" db="EMBL/GenBank/DDBJ databases">
        <title>De novo assembled genomes of Belliella spp. (Cyclobacteriaceae) strains.</title>
        <authorList>
            <person name="Szabo A."/>
            <person name="Korponai K."/>
            <person name="Felfoldi T."/>
        </authorList>
    </citation>
    <scope>NUCLEOTIDE SEQUENCE</scope>
    <source>
        <strain evidence="19">DSM 107340</strain>
    </source>
</reference>
<keyword evidence="7 16" id="KW-0732">Signal</keyword>
<dbReference type="RefSeq" id="WP_241275133.1">
    <property type="nucleotide sequence ID" value="NZ_JAKZGS010000008.1"/>
</dbReference>
<evidence type="ECO:0000256" key="4">
    <source>
        <dbReference type="ARBA" id="ARBA00022452"/>
    </source>
</evidence>
<feature type="domain" description="Polysaccharide export protein N-terminal" evidence="17">
    <location>
        <begin position="43"/>
        <end position="142"/>
    </location>
</feature>
<dbReference type="InterPro" id="IPR049712">
    <property type="entry name" value="Poly_export"/>
</dbReference>
<evidence type="ECO:0000256" key="14">
    <source>
        <dbReference type="ARBA" id="ARBA00023288"/>
    </source>
</evidence>
<proteinExistence type="inferred from homology"/>
<evidence type="ECO:0000256" key="7">
    <source>
        <dbReference type="ARBA" id="ARBA00022729"/>
    </source>
</evidence>
<evidence type="ECO:0000256" key="8">
    <source>
        <dbReference type="ARBA" id="ARBA00023047"/>
    </source>
</evidence>
<evidence type="ECO:0000256" key="3">
    <source>
        <dbReference type="ARBA" id="ARBA00022448"/>
    </source>
</evidence>
<keyword evidence="4" id="KW-1134">Transmembrane beta strand</keyword>
<gene>
    <name evidence="19" type="ORF">MM236_11505</name>
</gene>
<evidence type="ECO:0000313" key="19">
    <source>
        <dbReference type="EMBL" id="MCH7398622.1"/>
    </source>
</evidence>
<keyword evidence="11 15" id="KW-0472">Membrane</keyword>
<keyword evidence="13" id="KW-0998">Cell outer membrane</keyword>
<comment type="subcellular location">
    <subcellularLocation>
        <location evidence="1">Cell outer membrane</location>
        <topology evidence="1">Multi-pass membrane protein</topology>
    </subcellularLocation>
</comment>
<evidence type="ECO:0000256" key="6">
    <source>
        <dbReference type="ARBA" id="ARBA00022692"/>
    </source>
</evidence>
<dbReference type="InterPro" id="IPR054765">
    <property type="entry name" value="SLBB_dom"/>
</dbReference>
<comment type="similarity">
    <text evidence="2">Belongs to the BexD/CtrA/VexA family.</text>
</comment>
<evidence type="ECO:0000256" key="12">
    <source>
        <dbReference type="ARBA" id="ARBA00023139"/>
    </source>
</evidence>
<dbReference type="PROSITE" id="PS51257">
    <property type="entry name" value="PROKAR_LIPOPROTEIN"/>
    <property type="match status" value="1"/>
</dbReference>
<feature type="signal peptide" evidence="16">
    <location>
        <begin position="1"/>
        <end position="19"/>
    </location>
</feature>
<comment type="caution">
    <text evidence="19">The sequence shown here is derived from an EMBL/GenBank/DDBJ whole genome shotgun (WGS) entry which is preliminary data.</text>
</comment>
<keyword evidence="20" id="KW-1185">Reference proteome</keyword>
<dbReference type="PANTHER" id="PTHR33619">
    <property type="entry name" value="POLYSACCHARIDE EXPORT PROTEIN GFCE-RELATED"/>
    <property type="match status" value="1"/>
</dbReference>
<evidence type="ECO:0000259" key="17">
    <source>
        <dbReference type="Pfam" id="PF02563"/>
    </source>
</evidence>
<feature type="domain" description="SLBB" evidence="18">
    <location>
        <begin position="146"/>
        <end position="225"/>
    </location>
</feature>
<dbReference type="Pfam" id="PF22461">
    <property type="entry name" value="SLBB_2"/>
    <property type="match status" value="1"/>
</dbReference>
<dbReference type="Pfam" id="PF02563">
    <property type="entry name" value="Poly_export"/>
    <property type="match status" value="1"/>
</dbReference>
<evidence type="ECO:0000256" key="16">
    <source>
        <dbReference type="SAM" id="SignalP"/>
    </source>
</evidence>
<evidence type="ECO:0000256" key="5">
    <source>
        <dbReference type="ARBA" id="ARBA00022597"/>
    </source>
</evidence>
<keyword evidence="6 15" id="KW-0812">Transmembrane</keyword>
<dbReference type="Gene3D" id="3.30.1950.10">
    <property type="entry name" value="wza like domain"/>
    <property type="match status" value="1"/>
</dbReference>
<name>A0ABS9UPR3_9BACT</name>
<accession>A0ABS9UPR3</accession>
<keyword evidence="5" id="KW-0762">Sugar transport</keyword>
<keyword evidence="15" id="KW-1133">Transmembrane helix</keyword>
<evidence type="ECO:0000256" key="11">
    <source>
        <dbReference type="ARBA" id="ARBA00023136"/>
    </source>
</evidence>
<keyword evidence="12" id="KW-0564">Palmitate</keyword>
<keyword evidence="14" id="KW-0449">Lipoprotein</keyword>
<evidence type="ECO:0000256" key="9">
    <source>
        <dbReference type="ARBA" id="ARBA00023065"/>
    </source>
</evidence>
<evidence type="ECO:0000313" key="20">
    <source>
        <dbReference type="Proteomes" id="UP001165488"/>
    </source>
</evidence>
<feature type="transmembrane region" description="Helical" evidence="15">
    <location>
        <begin position="240"/>
        <end position="259"/>
    </location>
</feature>
<keyword evidence="9" id="KW-0406">Ion transport</keyword>
<dbReference type="InterPro" id="IPR003715">
    <property type="entry name" value="Poly_export_N"/>
</dbReference>
<dbReference type="PANTHER" id="PTHR33619:SF3">
    <property type="entry name" value="POLYSACCHARIDE EXPORT PROTEIN GFCE-RELATED"/>
    <property type="match status" value="1"/>
</dbReference>
<keyword evidence="8" id="KW-0625">Polysaccharide transport</keyword>
<sequence length="264" mass="29870">MKRTILPLILLMVLISSCAKRNLTYFSDIESNSDFSMKVDEISEVKIKPYDRLRITVNSPSAESNLLFNRGVVTENIETVNGLESRPDTGDQNVYLVNRDGTIEFPILGQIKLGGLNLEEAREEMKFLLKSHVKEPSVNLMINNFRVTVIGEVNRPSNFLVGSERINIFEALGLAGDLTPYGKRENVLVMREVDGVRNVYRVNLNKKDVLNSPYYYLEQNDIVYVEPDGQKIKDTKNNTTLITVISVASSVLVAVIFNYQNLFN</sequence>
<protein>
    <submittedName>
        <fullName evidence="19">Polysaccharide biosynthesis/export family protein</fullName>
    </submittedName>
</protein>
<evidence type="ECO:0000259" key="18">
    <source>
        <dbReference type="Pfam" id="PF22461"/>
    </source>
</evidence>
<feature type="chain" id="PRO_5046197685" evidence="16">
    <location>
        <begin position="20"/>
        <end position="264"/>
    </location>
</feature>
<dbReference type="EMBL" id="JAKZGS010000008">
    <property type="protein sequence ID" value="MCH7398622.1"/>
    <property type="molecule type" value="Genomic_DNA"/>
</dbReference>
<evidence type="ECO:0000256" key="13">
    <source>
        <dbReference type="ARBA" id="ARBA00023237"/>
    </source>
</evidence>
<dbReference type="Gene3D" id="3.10.560.10">
    <property type="entry name" value="Outer membrane lipoprotein wza domain like"/>
    <property type="match status" value="1"/>
</dbReference>
<keyword evidence="10" id="KW-0626">Porin</keyword>
<evidence type="ECO:0000256" key="15">
    <source>
        <dbReference type="SAM" id="Phobius"/>
    </source>
</evidence>
<evidence type="ECO:0000256" key="1">
    <source>
        <dbReference type="ARBA" id="ARBA00004571"/>
    </source>
</evidence>